<evidence type="ECO:0000313" key="1">
    <source>
        <dbReference type="EMBL" id="NMU84257.1"/>
    </source>
</evidence>
<proteinExistence type="predicted"/>
<comment type="caution">
    <text evidence="1">The sequence shown here is derived from an EMBL/GenBank/DDBJ whole genome shotgun (WGS) entry which is preliminary data.</text>
</comment>
<accession>A0A7Y0SJC7</accession>
<sequence>MTCELPDDWFDCEVQLMARGDEGQSWYAPLLGGSALDAEEPWVFADNNGEWTFVGAGDVNCESSSAVIALSSELADVSLSS</sequence>
<feature type="non-terminal residue" evidence="1">
    <location>
        <position position="81"/>
    </location>
</feature>
<reference evidence="1 2" key="1">
    <citation type="submission" date="2020-04" db="EMBL/GenBank/DDBJ databases">
        <title>Whole-genome sequencing of Vibrio spp. from China reveals different genetic environments of blaCTX-M-14 among diverse lineages.</title>
        <authorList>
            <person name="Zheng Z."/>
            <person name="Ye L."/>
            <person name="Chen S."/>
        </authorList>
    </citation>
    <scope>NUCLEOTIDE SEQUENCE [LARGE SCALE GENOMIC DNA]</scope>
    <source>
        <strain evidence="1 2">Vb0551</strain>
    </source>
</reference>
<organism evidence="1 2">
    <name type="scientific">Vibrio parahaemolyticus</name>
    <dbReference type="NCBI Taxonomy" id="670"/>
    <lineage>
        <taxon>Bacteria</taxon>
        <taxon>Pseudomonadati</taxon>
        <taxon>Pseudomonadota</taxon>
        <taxon>Gammaproteobacteria</taxon>
        <taxon>Vibrionales</taxon>
        <taxon>Vibrionaceae</taxon>
        <taxon>Vibrio</taxon>
    </lineage>
</organism>
<dbReference type="EMBL" id="JABCLB010001552">
    <property type="protein sequence ID" value="NMU84257.1"/>
    <property type="molecule type" value="Genomic_DNA"/>
</dbReference>
<dbReference type="AlphaFoldDB" id="A0A7Y0SJC7"/>
<name>A0A7Y0SJC7_VIBPH</name>
<evidence type="ECO:0000313" key="2">
    <source>
        <dbReference type="Proteomes" id="UP000518904"/>
    </source>
</evidence>
<protein>
    <submittedName>
        <fullName evidence="1">Uncharacterized protein</fullName>
    </submittedName>
</protein>
<feature type="non-terminal residue" evidence="1">
    <location>
        <position position="1"/>
    </location>
</feature>
<gene>
    <name evidence="1" type="ORF">HKB16_15320</name>
</gene>
<dbReference type="Proteomes" id="UP000518904">
    <property type="component" value="Unassembled WGS sequence"/>
</dbReference>